<dbReference type="SFLD" id="SFLDS00003">
    <property type="entry name" value="Haloacid_Dehalogenase"/>
    <property type="match status" value="1"/>
</dbReference>
<evidence type="ECO:0000256" key="9">
    <source>
        <dbReference type="ARBA" id="ARBA00022967"/>
    </source>
</evidence>
<feature type="transmembrane region" description="Helical" evidence="13">
    <location>
        <begin position="1168"/>
        <end position="1190"/>
    </location>
</feature>
<comment type="caution">
    <text evidence="16">The sequence shown here is derived from an EMBL/GenBank/DDBJ whole genome shotgun (WGS) entry which is preliminary data.</text>
</comment>
<feature type="transmembrane region" description="Helical" evidence="13">
    <location>
        <begin position="21"/>
        <end position="41"/>
    </location>
</feature>
<protein>
    <recommendedName>
        <fullName evidence="18">Manganese-transporting ATPase 13A1</fullName>
    </recommendedName>
</protein>
<dbReference type="SFLD" id="SFLDF00027">
    <property type="entry name" value="p-type_atpase"/>
    <property type="match status" value="1"/>
</dbReference>
<dbReference type="InterPro" id="IPR044492">
    <property type="entry name" value="P_typ_ATPase_HD_dom"/>
</dbReference>
<evidence type="ECO:0000259" key="15">
    <source>
        <dbReference type="Pfam" id="PF23143"/>
    </source>
</evidence>
<evidence type="ECO:0000256" key="7">
    <source>
        <dbReference type="ARBA" id="ARBA00022840"/>
    </source>
</evidence>
<dbReference type="InterPro" id="IPR059000">
    <property type="entry name" value="ATPase_P-type_domA"/>
</dbReference>
<dbReference type="NCBIfam" id="TIGR01657">
    <property type="entry name" value="P-ATPase-V"/>
    <property type="match status" value="1"/>
</dbReference>
<keyword evidence="9" id="KW-1278">Translocase</keyword>
<evidence type="ECO:0008006" key="18">
    <source>
        <dbReference type="Google" id="ProtNLM"/>
    </source>
</evidence>
<reference evidence="16 17" key="1">
    <citation type="submission" date="2024-08" db="EMBL/GenBank/DDBJ databases">
        <authorList>
            <person name="Cucini C."/>
            <person name="Frati F."/>
        </authorList>
    </citation>
    <scope>NUCLEOTIDE SEQUENCE [LARGE SCALE GENOMIC DNA]</scope>
</reference>
<dbReference type="InterPro" id="IPR008250">
    <property type="entry name" value="ATPase_P-typ_transduc_dom_A_sf"/>
</dbReference>
<feature type="transmembrane region" description="Helical" evidence="13">
    <location>
        <begin position="1044"/>
        <end position="1068"/>
    </location>
</feature>
<evidence type="ECO:0000256" key="3">
    <source>
        <dbReference type="ARBA" id="ARBA00022692"/>
    </source>
</evidence>
<feature type="transmembrane region" description="Helical" evidence="13">
    <location>
        <begin position="1012"/>
        <end position="1032"/>
    </location>
</feature>
<dbReference type="InterPro" id="IPR057255">
    <property type="entry name" value="2TM_P5A-ATPase"/>
</dbReference>
<keyword evidence="17" id="KW-1185">Reference proteome</keyword>
<keyword evidence="11 13" id="KW-0472">Membrane</keyword>
<gene>
    <name evidence="16" type="ORF">ODALV1_LOCUS19509</name>
</gene>
<dbReference type="Pfam" id="PF23143">
    <property type="entry name" value="2TM_P5A-ATPase"/>
    <property type="match status" value="1"/>
</dbReference>
<keyword evidence="3 13" id="KW-0812">Transmembrane</keyword>
<accession>A0ABP1R722</accession>
<sequence>MSSVDPEELVESVSLYTPRPVFFHGYIWPFGFLYGAWAIIWTSWLDPESSFEAGMIGLAVILVLQTLVYLFCHWSVHICAYLTCSRESDPLKAKLAKVVPTPTNGSAELVKINRFKENDKIVVWIVFQELKYEWDFETKSFQSIRFPVRHMLKTYLNHKGYADESEIANSSRKYGGNRTSMRIPTFQELFTERATAPFFVFQVFCVLLWCLDEYWMYSVFTLFMLIIFECTLVQQQLRNMSEIRNMGNKPYSIQVYRSRRWRPINSDEILPGDIVSVSRSQAEELIPCDMLLLRGPCIVDESMLTGESVPQMKEPIESEFPDGSSNEDRPIDLEGDGKLRILFGGTRIVQHTPPSKSATALRAPDNGCVCYVLRTGFSTSQGKLLRTIMYGVKRVTANNLETFAFILFLLIFAVAAAGYVWVKGTEDPERNRYKLFLECTLILTSVVPPELPIELSLAVNSSVLSLTKLGVFCTEPFRIPFAGKVEICCFDKTGTLTSDNLVIEGVAVATNGKNSKPEPLSSLTAEAIQTLATCHALVTLDDGTVVGDPLEKVTLKWIEWDLNKDVVVPKKPGTAGLKGVKIFHRFHFSSALKRMSVVAGYADGLQTEYFAAVKGAPEIMKSMFAELPDQYDETYLSFTRRGARVLAVGNKRLGRLSSQDIRQLSRDEIESELKFLGFIIVSCPLKADSKAVMHEIMHSSHRAVMITGDNPLTACHVAKQLKMAAREVMLIFNPETLNWESVDGTVKHPFETADDRQLTSEYDLCVTGDGLSRIMMYQEKDLVSRLTRILPFVVVYARMAPKQKEWVINAIKSRGYCTLMCGDGTNDVGALKHAHVGVAILSHCPEWVEKKQKLLAELAERNRASRDPRERDQINGNDTRNSTVAGRTPPRVPVAAVNRPGGRRQAAPIPGPGGRGDGGRDNNMERQLARLMKELEEEERAQIVKLGDASIAAPFSSKMSSIECICHVIKQGRCTLVTTLQMFKILALNALVLAYSQSVLYLDGIKLSDSQATFHGLLLAACFFFISHSKPLKTLSKKRPLPNIFNAYTLLTVLLQFFVHFGVMVYLVRQSLQFAPEDRPEKVDLDKKFEPNLLNSTVYIISLALQITTFFVNYRGHPFMESISENRPFFYSVLMSFTAVVCLVTRFLPDLCEQFEVVPIPYELQKSMLLAFVADLCLAYSLDRICMWLFGEGRLKM</sequence>
<feature type="domain" description="P5A-ATPase transmembrane helical hairpin" evidence="15">
    <location>
        <begin position="19"/>
        <end position="87"/>
    </location>
</feature>
<dbReference type="SUPFAM" id="SSF81665">
    <property type="entry name" value="Calcium ATPase, transmembrane domain M"/>
    <property type="match status" value="1"/>
</dbReference>
<feature type="transmembrane region" description="Helical" evidence="13">
    <location>
        <begin position="403"/>
        <end position="422"/>
    </location>
</feature>
<dbReference type="InterPro" id="IPR023214">
    <property type="entry name" value="HAD_sf"/>
</dbReference>
<keyword evidence="5" id="KW-0547">Nucleotide-binding</keyword>
<evidence type="ECO:0000256" key="4">
    <source>
        <dbReference type="ARBA" id="ARBA00022723"/>
    </source>
</evidence>
<comment type="subcellular location">
    <subcellularLocation>
        <location evidence="1">Endoplasmic reticulum membrane</location>
        <topology evidence="1">Multi-pass membrane protein</topology>
    </subcellularLocation>
</comment>
<dbReference type="InterPro" id="IPR006544">
    <property type="entry name" value="P-type_TPase_V"/>
</dbReference>
<feature type="transmembrane region" description="Helical" evidence="13">
    <location>
        <begin position="190"/>
        <end position="209"/>
    </location>
</feature>
<feature type="region of interest" description="Disordered" evidence="12">
    <location>
        <begin position="859"/>
        <end position="922"/>
    </location>
</feature>
<keyword evidence="7" id="KW-0067">ATP-binding</keyword>
<organism evidence="16 17">
    <name type="scientific">Orchesella dallaii</name>
    <dbReference type="NCBI Taxonomy" id="48710"/>
    <lineage>
        <taxon>Eukaryota</taxon>
        <taxon>Metazoa</taxon>
        <taxon>Ecdysozoa</taxon>
        <taxon>Arthropoda</taxon>
        <taxon>Hexapoda</taxon>
        <taxon>Collembola</taxon>
        <taxon>Entomobryomorpha</taxon>
        <taxon>Entomobryoidea</taxon>
        <taxon>Orchesellidae</taxon>
        <taxon>Orchesellinae</taxon>
        <taxon>Orchesella</taxon>
    </lineage>
</organism>
<dbReference type="InterPro" id="IPR023298">
    <property type="entry name" value="ATPase_P-typ_TM_dom_sf"/>
</dbReference>
<dbReference type="InterPro" id="IPR023299">
    <property type="entry name" value="ATPase_P-typ_cyto_dom_N"/>
</dbReference>
<feature type="transmembrane region" description="Helical" evidence="13">
    <location>
        <begin position="1128"/>
        <end position="1148"/>
    </location>
</feature>
<dbReference type="EMBL" id="CAXLJM020000066">
    <property type="protein sequence ID" value="CAL8121724.1"/>
    <property type="molecule type" value="Genomic_DNA"/>
</dbReference>
<dbReference type="InterPro" id="IPR001757">
    <property type="entry name" value="P_typ_ATPase"/>
</dbReference>
<dbReference type="PROSITE" id="PS00154">
    <property type="entry name" value="ATPASE_E1_E2"/>
    <property type="match status" value="1"/>
</dbReference>
<evidence type="ECO:0000256" key="10">
    <source>
        <dbReference type="ARBA" id="ARBA00022989"/>
    </source>
</evidence>
<dbReference type="InterPro" id="IPR018303">
    <property type="entry name" value="ATPase_P-typ_P_site"/>
</dbReference>
<evidence type="ECO:0000313" key="16">
    <source>
        <dbReference type="EMBL" id="CAL8121724.1"/>
    </source>
</evidence>
<feature type="transmembrane region" description="Helical" evidence="13">
    <location>
        <begin position="1097"/>
        <end position="1116"/>
    </location>
</feature>
<evidence type="ECO:0000256" key="2">
    <source>
        <dbReference type="ARBA" id="ARBA00006000"/>
    </source>
</evidence>
<proteinExistence type="inferred from homology"/>
<dbReference type="SUPFAM" id="SSF81660">
    <property type="entry name" value="Metal cation-transporting ATPase, ATP-binding domain N"/>
    <property type="match status" value="1"/>
</dbReference>
<dbReference type="NCBIfam" id="TIGR01494">
    <property type="entry name" value="ATPase_P-type"/>
    <property type="match status" value="1"/>
</dbReference>
<keyword evidence="8" id="KW-0460">Magnesium</keyword>
<evidence type="ECO:0000256" key="13">
    <source>
        <dbReference type="SAM" id="Phobius"/>
    </source>
</evidence>
<dbReference type="SFLD" id="SFLDG00002">
    <property type="entry name" value="C1.7:_P-type_atpase_like"/>
    <property type="match status" value="1"/>
</dbReference>
<dbReference type="Gene3D" id="3.40.50.1000">
    <property type="entry name" value="HAD superfamily/HAD-like"/>
    <property type="match status" value="1"/>
</dbReference>
<dbReference type="SUPFAM" id="SSF81653">
    <property type="entry name" value="Calcium ATPase, transduction domain A"/>
    <property type="match status" value="1"/>
</dbReference>
<evidence type="ECO:0000256" key="1">
    <source>
        <dbReference type="ARBA" id="ARBA00004477"/>
    </source>
</evidence>
<evidence type="ECO:0000313" key="17">
    <source>
        <dbReference type="Proteomes" id="UP001642540"/>
    </source>
</evidence>
<dbReference type="Proteomes" id="UP001642540">
    <property type="component" value="Unassembled WGS sequence"/>
</dbReference>
<feature type="compositionally biased region" description="Low complexity" evidence="12">
    <location>
        <begin position="883"/>
        <end position="908"/>
    </location>
</feature>
<dbReference type="PANTHER" id="PTHR45630">
    <property type="entry name" value="CATION-TRANSPORTING ATPASE-RELATED"/>
    <property type="match status" value="1"/>
</dbReference>
<evidence type="ECO:0000259" key="14">
    <source>
        <dbReference type="Pfam" id="PF00122"/>
    </source>
</evidence>
<keyword evidence="10 13" id="KW-1133">Transmembrane helix</keyword>
<name>A0ABP1R722_9HEXA</name>
<dbReference type="InterPro" id="IPR047820">
    <property type="entry name" value="P5A-type_ATPase"/>
</dbReference>
<evidence type="ECO:0000256" key="6">
    <source>
        <dbReference type="ARBA" id="ARBA00022824"/>
    </source>
</evidence>
<dbReference type="InterPro" id="IPR036412">
    <property type="entry name" value="HAD-like_sf"/>
</dbReference>
<feature type="transmembrane region" description="Helical" evidence="13">
    <location>
        <begin position="53"/>
        <end position="72"/>
    </location>
</feature>
<evidence type="ECO:0000256" key="12">
    <source>
        <dbReference type="SAM" id="MobiDB-lite"/>
    </source>
</evidence>
<evidence type="ECO:0000256" key="5">
    <source>
        <dbReference type="ARBA" id="ARBA00022741"/>
    </source>
</evidence>
<comment type="similarity">
    <text evidence="2">Belongs to the cation transport ATPase (P-type) (TC 3.A.3) family. Type V subfamily.</text>
</comment>
<dbReference type="PANTHER" id="PTHR45630:SF7">
    <property type="entry name" value="ENDOPLASMIC RETICULUM TRANSMEMBRANE HELIX TRANSLOCASE"/>
    <property type="match status" value="1"/>
</dbReference>
<keyword evidence="4" id="KW-0479">Metal-binding</keyword>
<feature type="transmembrane region" description="Helical" evidence="13">
    <location>
        <begin position="215"/>
        <end position="234"/>
    </location>
</feature>
<dbReference type="Pfam" id="PF00122">
    <property type="entry name" value="E1-E2_ATPase"/>
    <property type="match status" value="1"/>
</dbReference>
<evidence type="ECO:0000256" key="8">
    <source>
        <dbReference type="ARBA" id="ARBA00022842"/>
    </source>
</evidence>
<dbReference type="Gene3D" id="2.70.150.10">
    <property type="entry name" value="Calcium-transporting ATPase, cytoplasmic transduction domain A"/>
    <property type="match status" value="1"/>
</dbReference>
<feature type="domain" description="P-type ATPase A" evidence="14">
    <location>
        <begin position="252"/>
        <end position="383"/>
    </location>
</feature>
<evidence type="ECO:0000256" key="11">
    <source>
        <dbReference type="ARBA" id="ARBA00023136"/>
    </source>
</evidence>
<dbReference type="CDD" id="cd07543">
    <property type="entry name" value="P-type_ATPase_cation"/>
    <property type="match status" value="1"/>
</dbReference>
<feature type="compositionally biased region" description="Basic and acidic residues" evidence="12">
    <location>
        <begin position="859"/>
        <end position="873"/>
    </location>
</feature>
<dbReference type="SUPFAM" id="SSF56784">
    <property type="entry name" value="HAD-like"/>
    <property type="match status" value="1"/>
</dbReference>
<dbReference type="Gene3D" id="3.40.1110.10">
    <property type="entry name" value="Calcium-transporting ATPase, cytoplasmic domain N"/>
    <property type="match status" value="1"/>
</dbReference>
<keyword evidence="6" id="KW-0256">Endoplasmic reticulum</keyword>
<dbReference type="PRINTS" id="PR00119">
    <property type="entry name" value="CATATPASE"/>
</dbReference>